<evidence type="ECO:0000256" key="1">
    <source>
        <dbReference type="SAM" id="MobiDB-lite"/>
    </source>
</evidence>
<feature type="region of interest" description="Disordered" evidence="1">
    <location>
        <begin position="56"/>
        <end position="80"/>
    </location>
</feature>
<sequence>MNAAVQPPHRYLILSSWREELSASSIGKLKPKIHPSAESLLNNSSENVSAGLSIRPSFPNSASSPSFKPSSDSSINPGSRQFIRNAHNHVMCFSCARRGIFRGDAASVINELLV</sequence>
<accession>A0A4Y2KE01</accession>
<gene>
    <name evidence="2" type="ORF">AVEN_169169_1</name>
</gene>
<protein>
    <submittedName>
        <fullName evidence="2">Uncharacterized protein</fullName>
    </submittedName>
</protein>
<name>A0A4Y2KE01_ARAVE</name>
<dbReference type="AlphaFoldDB" id="A0A4Y2KE01"/>
<reference evidence="2 3" key="1">
    <citation type="journal article" date="2019" name="Sci. Rep.">
        <title>Orb-weaving spider Araneus ventricosus genome elucidates the spidroin gene catalogue.</title>
        <authorList>
            <person name="Kono N."/>
            <person name="Nakamura H."/>
            <person name="Ohtoshi R."/>
            <person name="Moran D.A.P."/>
            <person name="Shinohara A."/>
            <person name="Yoshida Y."/>
            <person name="Fujiwara M."/>
            <person name="Mori M."/>
            <person name="Tomita M."/>
            <person name="Arakawa K."/>
        </authorList>
    </citation>
    <scope>NUCLEOTIDE SEQUENCE [LARGE SCALE GENOMIC DNA]</scope>
</reference>
<evidence type="ECO:0000313" key="3">
    <source>
        <dbReference type="Proteomes" id="UP000499080"/>
    </source>
</evidence>
<keyword evidence="3" id="KW-1185">Reference proteome</keyword>
<feature type="compositionally biased region" description="Low complexity" evidence="1">
    <location>
        <begin position="56"/>
        <end position="77"/>
    </location>
</feature>
<comment type="caution">
    <text evidence="2">The sequence shown here is derived from an EMBL/GenBank/DDBJ whole genome shotgun (WGS) entry which is preliminary data.</text>
</comment>
<proteinExistence type="predicted"/>
<organism evidence="2 3">
    <name type="scientific">Araneus ventricosus</name>
    <name type="common">Orbweaver spider</name>
    <name type="synonym">Epeira ventricosa</name>
    <dbReference type="NCBI Taxonomy" id="182803"/>
    <lineage>
        <taxon>Eukaryota</taxon>
        <taxon>Metazoa</taxon>
        <taxon>Ecdysozoa</taxon>
        <taxon>Arthropoda</taxon>
        <taxon>Chelicerata</taxon>
        <taxon>Arachnida</taxon>
        <taxon>Araneae</taxon>
        <taxon>Araneomorphae</taxon>
        <taxon>Entelegynae</taxon>
        <taxon>Araneoidea</taxon>
        <taxon>Araneidae</taxon>
        <taxon>Araneus</taxon>
    </lineage>
</organism>
<dbReference type="Proteomes" id="UP000499080">
    <property type="component" value="Unassembled WGS sequence"/>
</dbReference>
<dbReference type="EMBL" id="BGPR01004436">
    <property type="protein sequence ID" value="GBM99642.1"/>
    <property type="molecule type" value="Genomic_DNA"/>
</dbReference>
<evidence type="ECO:0000313" key="2">
    <source>
        <dbReference type="EMBL" id="GBM99642.1"/>
    </source>
</evidence>